<dbReference type="InParanoid" id="W0RN21"/>
<keyword evidence="4" id="KW-0614">Plasmid</keyword>
<dbReference type="InterPro" id="IPR010982">
    <property type="entry name" value="Lambda_DNA-bd_dom_sf"/>
</dbReference>
<dbReference type="SMART" id="SM00530">
    <property type="entry name" value="HTH_XRE"/>
    <property type="match status" value="1"/>
</dbReference>
<dbReference type="KEGG" id="gba:J421_4636"/>
<reference evidence="4 5" key="2">
    <citation type="journal article" date="2014" name="Genome Announc.">
        <title>Genome Sequence and Methylome of Soil Bacterium Gemmatirosa kalamazoonensis KBS708T, a Member of the Rarely Cultivated Gemmatimonadetes Phylum.</title>
        <authorList>
            <person name="Debruyn J.M."/>
            <person name="Radosevich M."/>
            <person name="Wommack K.E."/>
            <person name="Polson S.W."/>
            <person name="Hauser L.J."/>
            <person name="Fawaz M.N."/>
            <person name="Korlach J."/>
            <person name="Tsai Y.C."/>
        </authorList>
    </citation>
    <scope>NUCLEOTIDE SEQUENCE [LARGE SCALE GENOMIC DNA]</scope>
    <source>
        <strain evidence="4 5">KBS708</strain>
        <plasmid evidence="4">1</plasmid>
        <plasmid evidence="5">Plasmid 1</plasmid>
    </source>
</reference>
<organism evidence="4 5">
    <name type="scientific">Gemmatirosa kalamazoonensis</name>
    <dbReference type="NCBI Taxonomy" id="861299"/>
    <lineage>
        <taxon>Bacteria</taxon>
        <taxon>Pseudomonadati</taxon>
        <taxon>Gemmatimonadota</taxon>
        <taxon>Gemmatimonadia</taxon>
        <taxon>Gemmatimonadales</taxon>
        <taxon>Gemmatimonadaceae</taxon>
        <taxon>Gemmatirosa</taxon>
    </lineage>
</organism>
<evidence type="ECO:0000256" key="1">
    <source>
        <dbReference type="SAM" id="MobiDB-lite"/>
    </source>
</evidence>
<evidence type="ECO:0000313" key="4">
    <source>
        <dbReference type="EMBL" id="AHG92171.1"/>
    </source>
</evidence>
<evidence type="ECO:0000313" key="3">
    <source>
        <dbReference type="EMBL" id="AHG92103.1"/>
    </source>
</evidence>
<feature type="compositionally biased region" description="Basic and acidic residues" evidence="1">
    <location>
        <begin position="81"/>
        <end position="109"/>
    </location>
</feature>
<name>W0RN21_9BACT</name>
<protein>
    <recommendedName>
        <fullName evidence="2">HTH cro/C1-type domain-containing protein</fullName>
    </recommendedName>
</protein>
<dbReference type="KEGG" id="gba:J421_4568"/>
<feature type="region of interest" description="Disordered" evidence="1">
    <location>
        <begin position="1"/>
        <end position="28"/>
    </location>
</feature>
<dbReference type="AlphaFoldDB" id="W0RN21"/>
<evidence type="ECO:0000259" key="2">
    <source>
        <dbReference type="PROSITE" id="PS50943"/>
    </source>
</evidence>
<dbReference type="EMBL" id="CP007129">
    <property type="protein sequence ID" value="AHG92103.1"/>
    <property type="molecule type" value="Genomic_DNA"/>
</dbReference>
<dbReference type="PROSITE" id="PS50943">
    <property type="entry name" value="HTH_CROC1"/>
    <property type="match status" value="1"/>
</dbReference>
<geneLocation type="plasmid" evidence="4 5">
    <name>1</name>
</geneLocation>
<accession>W0RN21</accession>
<gene>
    <name evidence="3" type="ORF">J421_4568</name>
    <name evidence="4" type="ORF">J421_4636</name>
</gene>
<dbReference type="GO" id="GO:0003677">
    <property type="term" value="F:DNA binding"/>
    <property type="evidence" value="ECO:0007669"/>
    <property type="project" value="InterPro"/>
</dbReference>
<dbReference type="CDD" id="cd00093">
    <property type="entry name" value="HTH_XRE"/>
    <property type="match status" value="1"/>
</dbReference>
<dbReference type="HOGENOM" id="CLU_2180066_0_0_0"/>
<dbReference type="Proteomes" id="UP000019151">
    <property type="component" value="Plasmid 1"/>
</dbReference>
<feature type="domain" description="HTH cro/C1-type" evidence="2">
    <location>
        <begin position="19"/>
        <end position="72"/>
    </location>
</feature>
<feature type="region of interest" description="Disordered" evidence="1">
    <location>
        <begin position="73"/>
        <end position="109"/>
    </location>
</feature>
<reference evidence="4" key="1">
    <citation type="submission" date="2013-12" db="EMBL/GenBank/DDBJ databases">
        <authorList>
            <person name="DeBruyn J.M."/>
            <person name="Radosevich M."/>
            <person name="Wommack K.Eric."/>
            <person name="Polson S."/>
            <person name="Hauser L.J."/>
            <person name="Fawaz M.N."/>
            <person name="Korlach J."/>
            <person name="Tsai Y.-C."/>
        </authorList>
    </citation>
    <scope>NUCLEOTIDE SEQUENCE</scope>
    <source>
        <strain evidence="4">KBS708</strain>
        <plasmid evidence="4">1</plasmid>
    </source>
</reference>
<dbReference type="InterPro" id="IPR001387">
    <property type="entry name" value="Cro/C1-type_HTH"/>
</dbReference>
<dbReference type="Pfam" id="PF01381">
    <property type="entry name" value="HTH_3"/>
    <property type="match status" value="1"/>
</dbReference>
<proteinExistence type="predicted"/>
<keyword evidence="5" id="KW-1185">Reference proteome</keyword>
<dbReference type="SUPFAM" id="SSF47413">
    <property type="entry name" value="lambda repressor-like DNA-binding domains"/>
    <property type="match status" value="1"/>
</dbReference>
<evidence type="ECO:0000313" key="5">
    <source>
        <dbReference type="Proteomes" id="UP000019151"/>
    </source>
</evidence>
<dbReference type="Gene3D" id="1.10.260.40">
    <property type="entry name" value="lambda repressor-like DNA-binding domains"/>
    <property type="match status" value="1"/>
</dbReference>
<dbReference type="EMBL" id="CP007129">
    <property type="protein sequence ID" value="AHG92171.1"/>
    <property type="molecule type" value="Genomic_DNA"/>
</dbReference>
<sequence>MPDTPPTLGARLKQARRQKAAREGRDYTQAALAQDASVAPVSVSRYESNVQEPSLELIQRMAAVLGVSPGWLAFGDEDDVPNDRRAPTSMFKTREQLEAEEREQKDRGA</sequence>